<evidence type="ECO:0000313" key="1">
    <source>
        <dbReference type="EMBL" id="RFZ85514.1"/>
    </source>
</evidence>
<reference evidence="1 2" key="1">
    <citation type="submission" date="2018-08" db="EMBL/GenBank/DDBJ databases">
        <title>Mucilaginibacter terrae sp. nov., isolated from manganese diggings.</title>
        <authorList>
            <person name="Huang Y."/>
            <person name="Zhou Z."/>
        </authorList>
    </citation>
    <scope>NUCLEOTIDE SEQUENCE [LARGE SCALE GENOMIC DNA]</scope>
    <source>
        <strain evidence="1 2">ZH6</strain>
    </source>
</reference>
<dbReference type="EMBL" id="QWDE01000001">
    <property type="protein sequence ID" value="RFZ85514.1"/>
    <property type="molecule type" value="Genomic_DNA"/>
</dbReference>
<protein>
    <submittedName>
        <fullName evidence="1">Uncharacterized protein</fullName>
    </submittedName>
</protein>
<organism evidence="1 2">
    <name type="scientific">Mucilaginibacter terrenus</name>
    <dbReference type="NCBI Taxonomy" id="2482727"/>
    <lineage>
        <taxon>Bacteria</taxon>
        <taxon>Pseudomonadati</taxon>
        <taxon>Bacteroidota</taxon>
        <taxon>Sphingobacteriia</taxon>
        <taxon>Sphingobacteriales</taxon>
        <taxon>Sphingobacteriaceae</taxon>
        <taxon>Mucilaginibacter</taxon>
    </lineage>
</organism>
<evidence type="ECO:0000313" key="2">
    <source>
        <dbReference type="Proteomes" id="UP000260823"/>
    </source>
</evidence>
<dbReference type="AlphaFoldDB" id="A0A3E2NWX1"/>
<accession>A0A3E2NWX1</accession>
<proteinExistence type="predicted"/>
<keyword evidence="2" id="KW-1185">Reference proteome</keyword>
<gene>
    <name evidence="1" type="ORF">DYU05_07925</name>
</gene>
<name>A0A3E2NWX1_9SPHI</name>
<sequence length="134" mass="15251">MLLIGFCLTGAANTMADTTDYWQVYVNKKVVARYDEGLLAPAPLTLAKKNITAIDTLKVRYVADAPCHDCLVSMYVEDEHGLRATLSVMQGLPAVFKASFRPLLSFQRLNFSKQLYIWYNDGKRKRLLFELKLK</sequence>
<dbReference type="Proteomes" id="UP000260823">
    <property type="component" value="Unassembled WGS sequence"/>
</dbReference>
<comment type="caution">
    <text evidence="1">The sequence shown here is derived from an EMBL/GenBank/DDBJ whole genome shotgun (WGS) entry which is preliminary data.</text>
</comment>